<dbReference type="CTD" id="959"/>
<reference evidence="7" key="1">
    <citation type="submission" date="2020-06" db="EMBL/GenBank/DDBJ databases">
        <authorList>
            <consortium name="Wellcome Sanger Institute Data Sharing"/>
        </authorList>
    </citation>
    <scope>NUCLEOTIDE SEQUENCE [LARGE SCALE GENOMIC DNA]</scope>
</reference>
<dbReference type="OrthoDB" id="8667946at2759"/>
<feature type="domain" description="THD" evidence="6">
    <location>
        <begin position="134"/>
        <end position="275"/>
    </location>
</feature>
<dbReference type="GO" id="GO:0006955">
    <property type="term" value="P:immune response"/>
    <property type="evidence" value="ECO:0007669"/>
    <property type="project" value="InterPro"/>
</dbReference>
<dbReference type="RefSeq" id="XP_028316302.1">
    <property type="nucleotide sequence ID" value="XM_028460501.1"/>
</dbReference>
<dbReference type="AlphaFoldDB" id="A0A8C5GIV9"/>
<dbReference type="PANTHER" id="PTHR11471:SF57">
    <property type="entry name" value="CD154"/>
    <property type="match status" value="1"/>
</dbReference>
<evidence type="ECO:0000256" key="3">
    <source>
        <dbReference type="ARBA" id="ARBA00022514"/>
    </source>
</evidence>
<dbReference type="GO" id="GO:0005615">
    <property type="term" value="C:extracellular space"/>
    <property type="evidence" value="ECO:0007669"/>
    <property type="project" value="UniProtKB-KW"/>
</dbReference>
<keyword evidence="5" id="KW-1133">Transmembrane helix</keyword>
<comment type="subcellular location">
    <subcellularLocation>
        <location evidence="1">Membrane</location>
    </subcellularLocation>
</comment>
<keyword evidence="3" id="KW-0202">Cytokine</keyword>
<evidence type="ECO:0000256" key="2">
    <source>
        <dbReference type="ARBA" id="ARBA00008670"/>
    </source>
</evidence>
<dbReference type="InterPro" id="IPR006052">
    <property type="entry name" value="TNF_dom"/>
</dbReference>
<evidence type="ECO:0000259" key="6">
    <source>
        <dbReference type="PROSITE" id="PS50049"/>
    </source>
</evidence>
<evidence type="ECO:0000256" key="4">
    <source>
        <dbReference type="ARBA" id="ARBA00023136"/>
    </source>
</evidence>
<gene>
    <name evidence="7" type="primary">cd40lg</name>
</gene>
<evidence type="ECO:0000313" key="8">
    <source>
        <dbReference type="Proteomes" id="UP000694680"/>
    </source>
</evidence>
<dbReference type="Gene3D" id="2.60.120.40">
    <property type="match status" value="1"/>
</dbReference>
<dbReference type="Proteomes" id="UP000694680">
    <property type="component" value="Chromosome 10"/>
</dbReference>
<dbReference type="SUPFAM" id="SSF49842">
    <property type="entry name" value="TNF-like"/>
    <property type="match status" value="1"/>
</dbReference>
<dbReference type="GO" id="GO:0005164">
    <property type="term" value="F:tumor necrosis factor receptor binding"/>
    <property type="evidence" value="ECO:0007669"/>
    <property type="project" value="InterPro"/>
</dbReference>
<name>A0A8C5GIV9_GOUWI</name>
<proteinExistence type="inferred from homology"/>
<evidence type="ECO:0000256" key="1">
    <source>
        <dbReference type="ARBA" id="ARBA00004370"/>
    </source>
</evidence>
<organism evidence="7 8">
    <name type="scientific">Gouania willdenowi</name>
    <name type="common">Blunt-snouted clingfish</name>
    <name type="synonym">Lepadogaster willdenowi</name>
    <dbReference type="NCBI Taxonomy" id="441366"/>
    <lineage>
        <taxon>Eukaryota</taxon>
        <taxon>Metazoa</taxon>
        <taxon>Chordata</taxon>
        <taxon>Craniata</taxon>
        <taxon>Vertebrata</taxon>
        <taxon>Euteleostomi</taxon>
        <taxon>Actinopterygii</taxon>
        <taxon>Neopterygii</taxon>
        <taxon>Teleostei</taxon>
        <taxon>Neoteleostei</taxon>
        <taxon>Acanthomorphata</taxon>
        <taxon>Ovalentaria</taxon>
        <taxon>Blenniimorphae</taxon>
        <taxon>Blenniiformes</taxon>
        <taxon>Gobiesocoidei</taxon>
        <taxon>Gobiesocidae</taxon>
        <taxon>Gobiesocinae</taxon>
        <taxon>Gouania</taxon>
    </lineage>
</organism>
<evidence type="ECO:0000313" key="7">
    <source>
        <dbReference type="Ensembl" id="ENSGWIP00000031010.1"/>
    </source>
</evidence>
<accession>A0A8C5GIV9</accession>
<dbReference type="PROSITE" id="PS50049">
    <property type="entry name" value="THD_2"/>
    <property type="match status" value="1"/>
</dbReference>
<dbReference type="GO" id="GO:0005125">
    <property type="term" value="F:cytokine activity"/>
    <property type="evidence" value="ECO:0007669"/>
    <property type="project" value="UniProtKB-KW"/>
</dbReference>
<dbReference type="SMART" id="SM00207">
    <property type="entry name" value="TNF"/>
    <property type="match status" value="1"/>
</dbReference>
<dbReference type="InterPro" id="IPR008983">
    <property type="entry name" value="Tumour_necrosis_fac-like_dom"/>
</dbReference>
<dbReference type="Pfam" id="PF00229">
    <property type="entry name" value="TNF"/>
    <property type="match status" value="1"/>
</dbReference>
<evidence type="ECO:0000256" key="5">
    <source>
        <dbReference type="SAM" id="Phobius"/>
    </source>
</evidence>
<dbReference type="Ensembl" id="ENSGWIT00000033786.1">
    <property type="protein sequence ID" value="ENSGWIP00000031010.1"/>
    <property type="gene ID" value="ENSGWIG00000016073.1"/>
</dbReference>
<keyword evidence="4 5" id="KW-0472">Membrane</keyword>
<protein>
    <submittedName>
        <fullName evidence="7">Tumor necrosis factor ligand superfamily member 6-like</fullName>
    </submittedName>
</protein>
<reference evidence="7" key="3">
    <citation type="submission" date="2025-09" db="UniProtKB">
        <authorList>
            <consortium name="Ensembl"/>
        </authorList>
    </citation>
    <scope>IDENTIFICATION</scope>
</reference>
<dbReference type="GO" id="GO:0016020">
    <property type="term" value="C:membrane"/>
    <property type="evidence" value="ECO:0007669"/>
    <property type="project" value="UniProtKB-SubCell"/>
</dbReference>
<keyword evidence="8" id="KW-1185">Reference proteome</keyword>
<feature type="transmembrane region" description="Helical" evidence="5">
    <location>
        <begin position="85"/>
        <end position="106"/>
    </location>
</feature>
<dbReference type="PANTHER" id="PTHR11471">
    <property type="entry name" value="TUMOR NECROSIS FACTOR FAMILY MEMBER"/>
    <property type="match status" value="1"/>
</dbReference>
<keyword evidence="5" id="KW-0812">Transmembrane</keyword>
<dbReference type="GeneID" id="114471640"/>
<comment type="similarity">
    <text evidence="2">Belongs to the tumor necrosis factor family.</text>
</comment>
<reference evidence="7" key="2">
    <citation type="submission" date="2025-08" db="UniProtKB">
        <authorList>
            <consortium name="Ensembl"/>
        </authorList>
    </citation>
    <scope>IDENTIFICATION</scope>
</reference>
<sequence length="275" mass="30846">MMKTSELQGSSSRQSLPHRPVVLKLMGCHRYQRHLLVSVLLLTMIDTYQTCVAPPPGPPCNRWAKPILIPASHPARGSNKHLIRFLVFVAVLHLSVSVATLIFVFYKNQMVRHPSSEKRGDFYPSDQMVAFSKASANLVVQKQSDTPLKKLSGILQWDPRHSVLQNIHLRNKSWLTILHPGEYYVYSRVTFSKGDTVRPLASRVQLRESVGKEETVVMQSFCSLDGSSSSIPHPCTATQGQLVTLEKGNQLSLWVQDVSLVDYDETSTTFGAYKV</sequence>